<dbReference type="InterPro" id="IPR040159">
    <property type="entry name" value="CLS_fam"/>
</dbReference>
<dbReference type="GO" id="GO:0001228">
    <property type="term" value="F:DNA-binding transcription activator activity, RNA polymerase II-specific"/>
    <property type="evidence" value="ECO:0007669"/>
    <property type="project" value="InterPro"/>
</dbReference>
<dbReference type="Gene3D" id="2.60.40.10">
    <property type="entry name" value="Immunoglobulins"/>
    <property type="match status" value="1"/>
</dbReference>
<keyword evidence="5" id="KW-0804">Transcription</keyword>
<feature type="domain" description="RBP-J/Cbf11/Cbf12 DNA binding" evidence="7">
    <location>
        <begin position="80"/>
        <end position="218"/>
    </location>
</feature>
<name>A0A835P223_9PASS</name>
<comment type="similarity">
    <text evidence="2">Belongs to the Su(H) family.</text>
</comment>
<dbReference type="FunFam" id="2.60.40.10:FF:000074">
    <property type="entry name" value="Recombining binding protein suppressor of hairless, putative"/>
    <property type="match status" value="1"/>
</dbReference>
<dbReference type="GO" id="GO:0005634">
    <property type="term" value="C:nucleus"/>
    <property type="evidence" value="ECO:0007669"/>
    <property type="project" value="UniProtKB-SubCell"/>
</dbReference>
<dbReference type="Pfam" id="PF09270">
    <property type="entry name" value="BTD"/>
    <property type="match status" value="1"/>
</dbReference>
<keyword evidence="11" id="KW-1185">Reference proteome</keyword>
<dbReference type="InterPro" id="IPR014756">
    <property type="entry name" value="Ig_E-set"/>
</dbReference>
<evidence type="ECO:0000256" key="1">
    <source>
        <dbReference type="ARBA" id="ARBA00004123"/>
    </source>
</evidence>
<dbReference type="CDD" id="cd01176">
    <property type="entry name" value="IPT_RBP-Jkappa"/>
    <property type="match status" value="1"/>
</dbReference>
<dbReference type="AlphaFoldDB" id="A0A835P223"/>
<proteinExistence type="inferred from homology"/>
<dbReference type="EMBL" id="JADDUC020000018">
    <property type="protein sequence ID" value="KAI1233331.1"/>
    <property type="molecule type" value="Genomic_DNA"/>
</dbReference>
<dbReference type="FunFam" id="2.60.40.1450:FF:000002">
    <property type="entry name" value="Recombination signal binding protein for immunoglobulin kappa J region like"/>
    <property type="match status" value="1"/>
</dbReference>
<evidence type="ECO:0000256" key="6">
    <source>
        <dbReference type="ARBA" id="ARBA00023242"/>
    </source>
</evidence>
<dbReference type="InterPro" id="IPR015351">
    <property type="entry name" value="RBP-J/Cbf11/Cbf12_DNA-bd"/>
</dbReference>
<dbReference type="GO" id="GO:0000978">
    <property type="term" value="F:RNA polymerase II cis-regulatory region sequence-specific DNA binding"/>
    <property type="evidence" value="ECO:0007669"/>
    <property type="project" value="InterPro"/>
</dbReference>
<keyword evidence="4" id="KW-0238">DNA-binding</keyword>
<dbReference type="Gene3D" id="2.80.10.50">
    <property type="match status" value="1"/>
</dbReference>
<dbReference type="InterPro" id="IPR036358">
    <property type="entry name" value="BTD_sf"/>
</dbReference>
<dbReference type="Proteomes" id="UP000618051">
    <property type="component" value="Unassembled WGS sequence"/>
</dbReference>
<organism evidence="9">
    <name type="scientific">Lamprotornis superbus</name>
    <dbReference type="NCBI Taxonomy" id="245042"/>
    <lineage>
        <taxon>Eukaryota</taxon>
        <taxon>Metazoa</taxon>
        <taxon>Chordata</taxon>
        <taxon>Craniata</taxon>
        <taxon>Vertebrata</taxon>
        <taxon>Euteleostomi</taxon>
        <taxon>Archelosauria</taxon>
        <taxon>Archosauria</taxon>
        <taxon>Dinosauria</taxon>
        <taxon>Saurischia</taxon>
        <taxon>Theropoda</taxon>
        <taxon>Coelurosauria</taxon>
        <taxon>Aves</taxon>
        <taxon>Neognathae</taxon>
        <taxon>Neoaves</taxon>
        <taxon>Telluraves</taxon>
        <taxon>Australaves</taxon>
        <taxon>Passeriformes</taxon>
        <taxon>Sturnidae</taxon>
        <taxon>Lamprotornis</taxon>
    </lineage>
</organism>
<dbReference type="SUPFAM" id="SSF49417">
    <property type="entry name" value="p53-like transcription factors"/>
    <property type="match status" value="1"/>
</dbReference>
<dbReference type="InterPro" id="IPR008967">
    <property type="entry name" value="p53-like_TF_DNA-bd_sf"/>
</dbReference>
<keyword evidence="3" id="KW-0805">Transcription regulation</keyword>
<evidence type="ECO:0000256" key="4">
    <source>
        <dbReference type="ARBA" id="ARBA00023125"/>
    </source>
</evidence>
<keyword evidence="6" id="KW-0539">Nucleus</keyword>
<evidence type="ECO:0000313" key="9">
    <source>
        <dbReference type="EMBL" id="KAG0126263.1"/>
    </source>
</evidence>
<evidence type="ECO:0008006" key="12">
    <source>
        <dbReference type="Google" id="ProtNLM"/>
    </source>
</evidence>
<reference evidence="9" key="1">
    <citation type="submission" date="2020-10" db="EMBL/GenBank/DDBJ databases">
        <title>Feather gene expression reveals the developmental basis of iridescence in African starlings.</title>
        <authorList>
            <person name="Rubenstein D.R."/>
        </authorList>
    </citation>
    <scope>NUCLEOTIDE SEQUENCE</scope>
    <source>
        <strain evidence="9">SS15</strain>
        <tissue evidence="9">Liver</tissue>
    </source>
</reference>
<dbReference type="Pfam" id="PF20144">
    <property type="entry name" value="TIG_SUH"/>
    <property type="match status" value="1"/>
</dbReference>
<accession>A0A835P223</accession>
<protein>
    <recommendedName>
        <fullName evidence="12">Recombining binding protein suppressor of hairless-like protein</fullName>
    </recommendedName>
</protein>
<evidence type="ECO:0000313" key="11">
    <source>
        <dbReference type="Proteomes" id="UP000618051"/>
    </source>
</evidence>
<dbReference type="SMART" id="SM01268">
    <property type="entry name" value="BTD"/>
    <property type="match status" value="1"/>
</dbReference>
<reference evidence="10" key="3">
    <citation type="submission" date="2022-01" db="EMBL/GenBank/DDBJ databases">
        <authorList>
            <person name="Rubenstein D.R."/>
        </authorList>
    </citation>
    <scope>NUCLEOTIDE SEQUENCE</scope>
    <source>
        <strain evidence="10">SS15</strain>
        <tissue evidence="10">Liver</tissue>
    </source>
</reference>
<evidence type="ECO:0000256" key="2">
    <source>
        <dbReference type="ARBA" id="ARBA00009704"/>
    </source>
</evidence>
<dbReference type="InterPro" id="IPR038007">
    <property type="entry name" value="RBP-Jkappa_IPT"/>
</dbReference>
<dbReference type="Gene3D" id="2.60.40.1450">
    <property type="entry name" value="LAG1, DNA binding domain"/>
    <property type="match status" value="1"/>
</dbReference>
<dbReference type="EMBL" id="JADDUC010000019">
    <property type="protein sequence ID" value="KAG0126263.1"/>
    <property type="molecule type" value="Genomic_DNA"/>
</dbReference>
<sequence length="558" mass="62693">MLITDVFDSQLMDSKSWQTMDSYEPTDYTQRFLNLHIGKAQHSPETEKLKSGEKPRSNPYQASLLQDSVRRYLQLPADQTVLILHAKVAQKSYGNEKRFFCPPPCVYLSGPGWKLKQEQIKARGLGEAGFRVCGYMGLDSMGSSLMETQKLSFEEQPDAKGFSCAKALYISDTDKRKHFRLVLKLFFSNGQEIGTFHSKLIKVISKPSQKKQSLKNTDLCISSGSKVSLFNRLRSQTVSTRYLSVEGGAFIASARQWAAFTLHLGKDPRGTLMSPRPGLPDSSPGSLVLQSQFLGVKTDERCPRSEFPLREGYIRYGSVVQLVCTATGVTLPPLIIRKVMKQYAMLDVDEPISQLHKCAFQFQGSDRMYLCLSTDKVIQFQASPCPKEANRELLNDGSCWTIISTETVEYTFSESLACVREPVSPVPLIAALQLTGGGDVAMLEVQGEYFHAHLKVWFGDVEAETMYRSPKSLVCVVPDVSAFGSDWRWLRYPITVPLLLIRDDGLIYSSSFTFTYTPEQSCIPGQQVLSDVPQDSDKLLDSIHQEFTRTNFHLFMQT</sequence>
<evidence type="ECO:0000259" key="8">
    <source>
        <dbReference type="SMART" id="SM01268"/>
    </source>
</evidence>
<dbReference type="SUPFAM" id="SSF81296">
    <property type="entry name" value="E set domains"/>
    <property type="match status" value="1"/>
</dbReference>
<dbReference type="SMART" id="SM01267">
    <property type="entry name" value="LAG1_DNAbind"/>
    <property type="match status" value="1"/>
</dbReference>
<reference evidence="10 11" key="2">
    <citation type="journal article" date="2021" name="J. Hered.">
        <title>Feather Gene Expression Elucidates the Developmental Basis of Plumage Iridescence in African Starlings.</title>
        <authorList>
            <person name="Rubenstein D.R."/>
            <person name="Corvelo A."/>
            <person name="MacManes M.D."/>
            <person name="Maia R."/>
            <person name="Narzisi G."/>
            <person name="Rousaki A."/>
            <person name="Vandenabeele P."/>
            <person name="Shawkey M.D."/>
            <person name="Solomon J."/>
        </authorList>
    </citation>
    <scope>NUCLEOTIDE SEQUENCE [LARGE SCALE GENOMIC DNA]</scope>
    <source>
        <strain evidence="10">SS15</strain>
    </source>
</reference>
<comment type="caution">
    <text evidence="9">The sequence shown here is derived from an EMBL/GenBank/DDBJ whole genome shotgun (WGS) entry which is preliminary data.</text>
</comment>
<dbReference type="SUPFAM" id="SSF110217">
    <property type="entry name" value="DNA-binding protein LAG-1 (CSL)"/>
    <property type="match status" value="1"/>
</dbReference>
<comment type="subcellular location">
    <subcellularLocation>
        <location evidence="1">Nucleus</location>
    </subcellularLocation>
</comment>
<feature type="domain" description="Beta-trefoil DNA-binding" evidence="8">
    <location>
        <begin position="219"/>
        <end position="400"/>
    </location>
</feature>
<dbReference type="OrthoDB" id="5600360at2759"/>
<evidence type="ECO:0000256" key="5">
    <source>
        <dbReference type="ARBA" id="ARBA00023163"/>
    </source>
</evidence>
<dbReference type="PANTHER" id="PTHR10665">
    <property type="entry name" value="RECOMBINING BINDING PROTEIN SUPPRESSOR OF HAIRLESS"/>
    <property type="match status" value="1"/>
</dbReference>
<gene>
    <name evidence="10" type="ORF">IHE44_0004501</name>
    <name evidence="9" type="ORF">IHE44_004528</name>
</gene>
<evidence type="ECO:0000256" key="3">
    <source>
        <dbReference type="ARBA" id="ARBA00023015"/>
    </source>
</evidence>
<dbReference type="InterPro" id="IPR015350">
    <property type="entry name" value="Beta-trefoil_DNA-bd_dom"/>
</dbReference>
<evidence type="ECO:0000259" key="7">
    <source>
        <dbReference type="SMART" id="SM01267"/>
    </source>
</evidence>
<evidence type="ECO:0000313" key="10">
    <source>
        <dbReference type="EMBL" id="KAI1233331.1"/>
    </source>
</evidence>
<dbReference type="InterPro" id="IPR013783">
    <property type="entry name" value="Ig-like_fold"/>
</dbReference>
<dbReference type="InterPro" id="IPR037095">
    <property type="entry name" value="RBP-J/Cbf11_DNA-bd_sf"/>
</dbReference>
<dbReference type="Pfam" id="PF09271">
    <property type="entry name" value="LAG1-DNAbind"/>
    <property type="match status" value="1"/>
</dbReference>